<dbReference type="Proteomes" id="UP000050509">
    <property type="component" value="Unassembled WGS sequence"/>
</dbReference>
<dbReference type="AlphaFoldDB" id="A0A0P9D0E0"/>
<proteinExistence type="predicted"/>
<evidence type="ECO:0000313" key="1">
    <source>
        <dbReference type="EMBL" id="KPV48887.1"/>
    </source>
</evidence>
<name>A0A0P9D0E0_9CHLR</name>
<keyword evidence="2" id="KW-1185">Reference proteome</keyword>
<accession>A0A0P9D0E0</accession>
<protein>
    <submittedName>
        <fullName evidence="1">Uncharacterized protein</fullName>
    </submittedName>
</protein>
<dbReference type="EMBL" id="LJCR01002328">
    <property type="protein sequence ID" value="KPV48887.1"/>
    <property type="molecule type" value="Genomic_DNA"/>
</dbReference>
<organism evidence="1 2">
    <name type="scientific">Kouleothrix aurantiaca</name>
    <dbReference type="NCBI Taxonomy" id="186479"/>
    <lineage>
        <taxon>Bacteria</taxon>
        <taxon>Bacillati</taxon>
        <taxon>Chloroflexota</taxon>
        <taxon>Chloroflexia</taxon>
        <taxon>Chloroflexales</taxon>
        <taxon>Roseiflexineae</taxon>
        <taxon>Roseiflexaceae</taxon>
        <taxon>Kouleothrix</taxon>
    </lineage>
</organism>
<reference evidence="1 2" key="1">
    <citation type="submission" date="2015-09" db="EMBL/GenBank/DDBJ databases">
        <title>Draft genome sequence of Kouleothrix aurantiaca JCM 19913.</title>
        <authorList>
            <person name="Hemp J."/>
        </authorList>
    </citation>
    <scope>NUCLEOTIDE SEQUENCE [LARGE SCALE GENOMIC DNA]</scope>
    <source>
        <strain evidence="1 2">COM-B</strain>
    </source>
</reference>
<feature type="non-terminal residue" evidence="1">
    <location>
        <position position="1"/>
    </location>
</feature>
<feature type="non-terminal residue" evidence="1">
    <location>
        <position position="366"/>
    </location>
</feature>
<gene>
    <name evidence="1" type="ORF">SE17_35650</name>
</gene>
<evidence type="ECO:0000313" key="2">
    <source>
        <dbReference type="Proteomes" id="UP000050509"/>
    </source>
</evidence>
<sequence>PQRPAAWAAIYDALSAGDVRRCDRCGGGNRWGDHRCPAILKSNAAYRAEAEGRMAELLPDALLTTLVGDDAALAERLRQTFLRNMRGLTDEDRAHVEPLMKGRAMRYIFEWAGAPLPQDLVEVDPDGEMPDDAGERQVTFPATWTGYAAVLDLLNRRHVLEGSGKPQGRAVLPGELPIWAIVRNVESGRVCMRIPRPEGHHNYNWFVTLAVPRDYDGDSDRAEGWVFWDLGEDEDDRTWQVMRTATPDRPDDEPRWEQYSGELDAATKTALDAARGASEPADRAAAVSDLAMRQETPRLRRKLLEEAVYWSRQVEDGGIGRTRQIRALARVAARAYLDGGVDDARFVAMSARDEFWASHVLRDARR</sequence>
<comment type="caution">
    <text evidence="1">The sequence shown here is derived from an EMBL/GenBank/DDBJ whole genome shotgun (WGS) entry which is preliminary data.</text>
</comment>